<protein>
    <submittedName>
        <fullName evidence="8">Thiosulfate reductase cytochrome B subunit</fullName>
    </submittedName>
</protein>
<dbReference type="GO" id="GO:0020037">
    <property type="term" value="F:heme binding"/>
    <property type="evidence" value="ECO:0007669"/>
    <property type="project" value="TreeGrafter"/>
</dbReference>
<keyword evidence="5 6" id="KW-0472">Membrane</keyword>
<dbReference type="GO" id="GO:0005886">
    <property type="term" value="C:plasma membrane"/>
    <property type="evidence" value="ECO:0007669"/>
    <property type="project" value="UniProtKB-SubCell"/>
</dbReference>
<evidence type="ECO:0000256" key="6">
    <source>
        <dbReference type="SAM" id="Phobius"/>
    </source>
</evidence>
<dbReference type="Pfam" id="PF01292">
    <property type="entry name" value="Ni_hydr_CYTB"/>
    <property type="match status" value="1"/>
</dbReference>
<feature type="transmembrane region" description="Helical" evidence="6">
    <location>
        <begin position="21"/>
        <end position="43"/>
    </location>
</feature>
<dbReference type="AlphaFoldDB" id="C0IND8"/>
<evidence type="ECO:0000256" key="5">
    <source>
        <dbReference type="ARBA" id="ARBA00023136"/>
    </source>
</evidence>
<dbReference type="GO" id="GO:0009055">
    <property type="term" value="F:electron transfer activity"/>
    <property type="evidence" value="ECO:0007669"/>
    <property type="project" value="InterPro"/>
</dbReference>
<evidence type="ECO:0000256" key="4">
    <source>
        <dbReference type="ARBA" id="ARBA00022989"/>
    </source>
</evidence>
<dbReference type="GO" id="GO:0022904">
    <property type="term" value="P:respiratory electron transport chain"/>
    <property type="evidence" value="ECO:0007669"/>
    <property type="project" value="InterPro"/>
</dbReference>
<feature type="domain" description="Cytochrome b561 bacterial/Ni-hydrogenase" evidence="7">
    <location>
        <begin position="15"/>
        <end position="209"/>
    </location>
</feature>
<dbReference type="Gene3D" id="1.20.950.20">
    <property type="entry name" value="Transmembrane di-heme cytochromes, Chain C"/>
    <property type="match status" value="1"/>
</dbReference>
<keyword evidence="2" id="KW-1003">Cell membrane</keyword>
<dbReference type="PANTHER" id="PTHR30485:SF1">
    <property type="entry name" value="CYTOCHROME YDHU-RELATED"/>
    <property type="match status" value="1"/>
</dbReference>
<sequence>MLFTIFFMKIIKEKHPLLIRWTHWINFPILTIMIWSGLLIYWANDEYSVTLFGYTFVKFFPQWFYDKLNIPFRLAEGMAFHFFFMWLFTINGLLYISYTVFSGAWRQLFPNRHSFREAWLVLLHDLHIRKTIPPQDKYNAAQRIAYSLIILMGFGSILTGLAIYKPVQLYWLTWICGGYHFARILHFAFTIGYILFFVVHVFQVMLAGWDNFRSVVAGFVVVHVEPSPVITDMPVNDTLSAPVDGQELPPVINNIDKG</sequence>
<proteinExistence type="predicted"/>
<accession>C0IND8</accession>
<evidence type="ECO:0000256" key="3">
    <source>
        <dbReference type="ARBA" id="ARBA00022692"/>
    </source>
</evidence>
<dbReference type="InterPro" id="IPR011577">
    <property type="entry name" value="Cyt_b561_bac/Ni-Hgenase"/>
</dbReference>
<dbReference type="InterPro" id="IPR016174">
    <property type="entry name" value="Di-haem_cyt_TM"/>
</dbReference>
<evidence type="ECO:0000313" key="8">
    <source>
        <dbReference type="EMBL" id="ACN58824.1"/>
    </source>
</evidence>
<keyword evidence="4 6" id="KW-1133">Transmembrane helix</keyword>
<gene>
    <name evidence="8" type="ORF">AKSOIL_0209</name>
</gene>
<feature type="transmembrane region" description="Helical" evidence="6">
    <location>
        <begin position="78"/>
        <end position="101"/>
    </location>
</feature>
<reference evidence="8" key="1">
    <citation type="journal article" date="2009" name="ISME J.">
        <title>Functional metagenomics reveals diverse beta-lactamases in a remote Alaskan soil.</title>
        <authorList>
            <person name="Allen H.K."/>
            <person name="Moe L.A."/>
            <person name="Rodbumrer J."/>
            <person name="Gaarder A."/>
            <person name="Handelsman J."/>
        </authorList>
    </citation>
    <scope>NUCLEOTIDE SEQUENCE</scope>
</reference>
<dbReference type="PANTHER" id="PTHR30485">
    <property type="entry name" value="NI/FE-HYDROGENASE 1 B-TYPE CYTOCHROME SUBUNIT"/>
    <property type="match status" value="1"/>
</dbReference>
<evidence type="ECO:0000259" key="7">
    <source>
        <dbReference type="Pfam" id="PF01292"/>
    </source>
</evidence>
<name>C0IND8_9BACT</name>
<dbReference type="InterPro" id="IPR051542">
    <property type="entry name" value="Hydrogenase_cytochrome"/>
</dbReference>
<dbReference type="EMBL" id="EU408351">
    <property type="protein sequence ID" value="ACN58824.1"/>
    <property type="molecule type" value="Genomic_DNA"/>
</dbReference>
<feature type="transmembrane region" description="Helical" evidence="6">
    <location>
        <begin position="184"/>
        <end position="206"/>
    </location>
</feature>
<feature type="transmembrane region" description="Helical" evidence="6">
    <location>
        <begin position="144"/>
        <end position="164"/>
    </location>
</feature>
<evidence type="ECO:0000256" key="1">
    <source>
        <dbReference type="ARBA" id="ARBA00004651"/>
    </source>
</evidence>
<dbReference type="SUPFAM" id="SSF81342">
    <property type="entry name" value="Transmembrane di-heme cytochromes"/>
    <property type="match status" value="1"/>
</dbReference>
<evidence type="ECO:0000256" key="2">
    <source>
        <dbReference type="ARBA" id="ARBA00022475"/>
    </source>
</evidence>
<keyword evidence="3 6" id="KW-0812">Transmembrane</keyword>
<comment type="subcellular location">
    <subcellularLocation>
        <location evidence="1">Cell membrane</location>
        <topology evidence="1">Multi-pass membrane protein</topology>
    </subcellularLocation>
</comment>
<organism evidence="8">
    <name type="scientific">uncultured bacterium BLR12</name>
    <dbReference type="NCBI Taxonomy" id="506514"/>
    <lineage>
        <taxon>Bacteria</taxon>
        <taxon>environmental samples</taxon>
    </lineage>
</organism>